<dbReference type="PANTHER" id="PTHR35793:SF2">
    <property type="entry name" value="INNER MEMBRANE PROTEIN YJIG"/>
    <property type="match status" value="1"/>
</dbReference>
<dbReference type="AlphaFoldDB" id="A0A413S4Z4"/>
<evidence type="ECO:0000256" key="1">
    <source>
        <dbReference type="SAM" id="Phobius"/>
    </source>
</evidence>
<keyword evidence="1" id="KW-0472">Membrane</keyword>
<dbReference type="Pfam" id="PF07670">
    <property type="entry name" value="Gate"/>
    <property type="match status" value="1"/>
</dbReference>
<proteinExistence type="predicted"/>
<keyword evidence="1" id="KW-1133">Transmembrane helix</keyword>
<comment type="caution">
    <text evidence="3">The sequence shown here is derived from an EMBL/GenBank/DDBJ whole genome shotgun (WGS) entry which is preliminary data.</text>
</comment>
<reference evidence="3 4" key="1">
    <citation type="submission" date="2018-08" db="EMBL/GenBank/DDBJ databases">
        <title>A genome reference for cultivated species of the human gut microbiota.</title>
        <authorList>
            <person name="Zou Y."/>
            <person name="Xue W."/>
            <person name="Luo G."/>
        </authorList>
    </citation>
    <scope>NUCLEOTIDE SEQUENCE [LARGE SCALE GENOMIC DNA]</scope>
    <source>
        <strain evidence="3 4">AM43-2</strain>
    </source>
</reference>
<dbReference type="PANTHER" id="PTHR35793">
    <property type="entry name" value="INNER MEMBRANE PROTEIN YJIG"/>
    <property type="match status" value="1"/>
</dbReference>
<dbReference type="Proteomes" id="UP000284598">
    <property type="component" value="Unassembled WGS sequence"/>
</dbReference>
<dbReference type="GO" id="GO:0005886">
    <property type="term" value="C:plasma membrane"/>
    <property type="evidence" value="ECO:0007669"/>
    <property type="project" value="TreeGrafter"/>
</dbReference>
<keyword evidence="1" id="KW-0812">Transmembrane</keyword>
<feature type="transmembrane region" description="Helical" evidence="1">
    <location>
        <begin position="153"/>
        <end position="173"/>
    </location>
</feature>
<evidence type="ECO:0000259" key="2">
    <source>
        <dbReference type="Pfam" id="PF07670"/>
    </source>
</evidence>
<feature type="transmembrane region" description="Helical" evidence="1">
    <location>
        <begin position="45"/>
        <end position="62"/>
    </location>
</feature>
<evidence type="ECO:0000313" key="4">
    <source>
        <dbReference type="Proteomes" id="UP000284598"/>
    </source>
</evidence>
<sequence length="174" mass="18600">MSIIVTVSSMIIPAIMLFIVGYGMIKRKNVYDDFVNGAKDGFTTVIKVMPTLIGLMVAVGVLRESGFMTDLGNALGKFTDSIGFPGQLMPVTIVKIFSSSAATGMVLDIFKEYGPDSYIGNVVSLMMSSTETVFYTMSVYFMAAKVTKTRWTLSGALISTLTGTVASVILAGLL</sequence>
<dbReference type="RefSeq" id="WP_118024816.1">
    <property type="nucleotide sequence ID" value="NZ_JBBNGR010000014.1"/>
</dbReference>
<accession>A0A413S4Z4</accession>
<feature type="domain" description="Nucleoside transporter/FeoB GTPase Gate" evidence="2">
    <location>
        <begin position="45"/>
        <end position="144"/>
    </location>
</feature>
<dbReference type="EMBL" id="QSFO01000002">
    <property type="protein sequence ID" value="RHA56782.1"/>
    <property type="molecule type" value="Genomic_DNA"/>
</dbReference>
<protein>
    <submittedName>
        <fullName evidence="3">Spore maturation protein</fullName>
    </submittedName>
</protein>
<gene>
    <name evidence="3" type="ORF">DW929_02770</name>
</gene>
<organism evidence="3 4">
    <name type="scientific">Eubacterium ventriosum</name>
    <dbReference type="NCBI Taxonomy" id="39496"/>
    <lineage>
        <taxon>Bacteria</taxon>
        <taxon>Bacillati</taxon>
        <taxon>Bacillota</taxon>
        <taxon>Clostridia</taxon>
        <taxon>Eubacteriales</taxon>
        <taxon>Eubacteriaceae</taxon>
        <taxon>Eubacterium</taxon>
    </lineage>
</organism>
<name>A0A413S4Z4_9FIRM</name>
<evidence type="ECO:0000313" key="3">
    <source>
        <dbReference type="EMBL" id="RHA56782.1"/>
    </source>
</evidence>
<feature type="transmembrane region" description="Helical" evidence="1">
    <location>
        <begin position="6"/>
        <end position="25"/>
    </location>
</feature>
<dbReference type="InterPro" id="IPR052549">
    <property type="entry name" value="SpmB"/>
</dbReference>
<dbReference type="InterPro" id="IPR011642">
    <property type="entry name" value="Gate_dom"/>
</dbReference>